<keyword evidence="6" id="KW-0520">NAD</keyword>
<dbReference type="PANTHER" id="PTHR11017">
    <property type="entry name" value="LEUCINE-RICH REPEAT-CONTAINING PROTEIN"/>
    <property type="match status" value="1"/>
</dbReference>
<dbReference type="Gene3D" id="3.80.10.10">
    <property type="entry name" value="Ribonuclease Inhibitor"/>
    <property type="match status" value="2"/>
</dbReference>
<evidence type="ECO:0000313" key="10">
    <source>
        <dbReference type="Proteomes" id="UP000807159"/>
    </source>
</evidence>
<organism evidence="9 10">
    <name type="scientific">Populus deltoides</name>
    <name type="common">Eastern poplar</name>
    <name type="synonym">Eastern cottonwood</name>
    <dbReference type="NCBI Taxonomy" id="3696"/>
    <lineage>
        <taxon>Eukaryota</taxon>
        <taxon>Viridiplantae</taxon>
        <taxon>Streptophyta</taxon>
        <taxon>Embryophyta</taxon>
        <taxon>Tracheophyta</taxon>
        <taxon>Spermatophyta</taxon>
        <taxon>Magnoliopsida</taxon>
        <taxon>eudicotyledons</taxon>
        <taxon>Gunneridae</taxon>
        <taxon>Pentapetalae</taxon>
        <taxon>rosids</taxon>
        <taxon>fabids</taxon>
        <taxon>Malpighiales</taxon>
        <taxon>Salicaceae</taxon>
        <taxon>Saliceae</taxon>
        <taxon>Populus</taxon>
    </lineage>
</organism>
<dbReference type="InterPro" id="IPR032675">
    <property type="entry name" value="LRR_dom_sf"/>
</dbReference>
<dbReference type="InterPro" id="IPR027417">
    <property type="entry name" value="P-loop_NTPase"/>
</dbReference>
<name>A0A8T2YC22_POPDE</name>
<evidence type="ECO:0000313" key="9">
    <source>
        <dbReference type="EMBL" id="KAH8502713.1"/>
    </source>
</evidence>
<dbReference type="Gene3D" id="1.10.8.430">
    <property type="entry name" value="Helical domain of apoptotic protease-activating factors"/>
    <property type="match status" value="1"/>
</dbReference>
<comment type="caution">
    <text evidence="9">The sequence shown here is derived from an EMBL/GenBank/DDBJ whole genome shotgun (WGS) entry which is preliminary data.</text>
</comment>
<evidence type="ECO:0000256" key="3">
    <source>
        <dbReference type="ARBA" id="ARBA00022737"/>
    </source>
</evidence>
<dbReference type="Proteomes" id="UP000807159">
    <property type="component" value="Chromosome 7"/>
</dbReference>
<dbReference type="SUPFAM" id="SSF52058">
    <property type="entry name" value="L domain-like"/>
    <property type="match status" value="1"/>
</dbReference>
<evidence type="ECO:0000256" key="4">
    <source>
        <dbReference type="ARBA" id="ARBA00022801"/>
    </source>
</evidence>
<dbReference type="EC" id="3.2.2.6" evidence="1"/>
<dbReference type="SMART" id="SM00255">
    <property type="entry name" value="TIR"/>
    <property type="match status" value="1"/>
</dbReference>
<keyword evidence="10" id="KW-1185">Reference proteome</keyword>
<dbReference type="GO" id="GO:0007165">
    <property type="term" value="P:signal transduction"/>
    <property type="evidence" value="ECO:0007669"/>
    <property type="project" value="InterPro"/>
</dbReference>
<comment type="catalytic activity">
    <reaction evidence="7">
        <text>NAD(+) + H2O = ADP-D-ribose + nicotinamide + H(+)</text>
        <dbReference type="Rhea" id="RHEA:16301"/>
        <dbReference type="ChEBI" id="CHEBI:15377"/>
        <dbReference type="ChEBI" id="CHEBI:15378"/>
        <dbReference type="ChEBI" id="CHEBI:17154"/>
        <dbReference type="ChEBI" id="CHEBI:57540"/>
        <dbReference type="ChEBI" id="CHEBI:57967"/>
        <dbReference type="EC" id="3.2.2.6"/>
    </reaction>
    <physiologicalReaction direction="left-to-right" evidence="7">
        <dbReference type="Rhea" id="RHEA:16302"/>
    </physiologicalReaction>
</comment>
<dbReference type="GO" id="GO:0043531">
    <property type="term" value="F:ADP binding"/>
    <property type="evidence" value="ECO:0007669"/>
    <property type="project" value="InterPro"/>
</dbReference>
<evidence type="ECO:0000259" key="8">
    <source>
        <dbReference type="PROSITE" id="PS50104"/>
    </source>
</evidence>
<dbReference type="AlphaFoldDB" id="A0A8T2YC22"/>
<dbReference type="GO" id="GO:0061809">
    <property type="term" value="F:NAD+ nucleosidase activity, cyclic ADP-ribose generating"/>
    <property type="evidence" value="ECO:0007669"/>
    <property type="project" value="UniProtKB-EC"/>
</dbReference>
<evidence type="ECO:0000256" key="2">
    <source>
        <dbReference type="ARBA" id="ARBA00022614"/>
    </source>
</evidence>
<dbReference type="InterPro" id="IPR001611">
    <property type="entry name" value="Leu-rich_rpt"/>
</dbReference>
<accession>A0A8T2YC22</accession>
<dbReference type="PRINTS" id="PR00364">
    <property type="entry name" value="DISEASERSIST"/>
</dbReference>
<dbReference type="PANTHER" id="PTHR11017:SF305">
    <property type="entry name" value="TMV RESISTANCE PROTEIN N-LIKE"/>
    <property type="match status" value="1"/>
</dbReference>
<evidence type="ECO:0000256" key="6">
    <source>
        <dbReference type="ARBA" id="ARBA00023027"/>
    </source>
</evidence>
<dbReference type="InterPro" id="IPR045344">
    <property type="entry name" value="C-JID"/>
</dbReference>
<dbReference type="Pfam" id="PF23598">
    <property type="entry name" value="LRR_14"/>
    <property type="match status" value="1"/>
</dbReference>
<dbReference type="Gene3D" id="3.40.50.10140">
    <property type="entry name" value="Toll/interleukin-1 receptor homology (TIR) domain"/>
    <property type="match status" value="1"/>
</dbReference>
<protein>
    <recommendedName>
        <fullName evidence="1">ADP-ribosyl cyclase/cyclic ADP-ribose hydrolase</fullName>
        <ecNumber evidence="1">3.2.2.6</ecNumber>
    </recommendedName>
</protein>
<keyword evidence="3" id="KW-0677">Repeat</keyword>
<dbReference type="InterPro" id="IPR035897">
    <property type="entry name" value="Toll_tir_struct_dom_sf"/>
</dbReference>
<dbReference type="InterPro" id="IPR002182">
    <property type="entry name" value="NB-ARC"/>
</dbReference>
<dbReference type="InterPro" id="IPR058192">
    <property type="entry name" value="WHD_ROQ1-like"/>
</dbReference>
<sequence length="1106" mass="126224">MATAIPQDEASSSKSRCTYQVFLSFRGEDTRKNFTDHLHTALLQAGFHTFRDDDEIQRGENIEIEIQKAIKESRMSIIVFSKDYASSRWCLDELVMIMELKKLGGWHVVLPIFYDLDPSHVSNQTGSFAEAFARHEERFKKEDRVEGWRMALKEVADLGGMVLQDGYESKFIQNVVKEVGNRLNSKILNVEPYLFGIDSRVRLINLWLRDGSDDVGIATIYGIGGIGKTTIAKRVYNQNCHNFEGSSFLANIREISEQPNGLVRLQKQLVSDVTKRKAGKFHSIDEGIIKIKDAICCKRVLLILDEVDQLDQVSAIIGIRQWFYQGSKIIITTRHERLLRADEVSVMFKVQQLNENESLQLFSWHAFGQNQPLHGYEMYSENVVNHCGGIPLALQVLGSSLHGQPVELWRRALQEPEAIDDGKIQKILRRSFDSLQDDRDKNLFLDIACFFIGKDKDYLDRIVEGCDFYRVIGIQKLVDRCLITIDKDKILMMHQSLRDMGREIVRQESPDDLGKRSRLWRHKDSFSVLRKNTGTRAVKSLILDQQQISTALANNADLQTKAFAEMSNLKLLDLNNVKLKGSYADFPNSLVWMRWHGFSLNFIPDNFSLEDLIVLDMHKSSLKRVWRKTQALENLKILDLSHSHGLVNTSDLSGLPSLERLILKYCISLIEVHESIGNLGSLFLLNLKGCKNLVKLPRSIGLLKSLDKLILSGCSKLDELPEELRALQCLRVLRADETSINRLQSWQLNWWSWLFPRRSLQSTSFSFTFLPCSLVKLSLADCNITDDVIPDDLSSLPALEYLNLSKNPIQTLPESMNSLSMLQDLLLNHCKSLRSLPELPTSLKKLRAEKCTKLERIANLPNLLRSLRLNLIGCKRLVQVQGLFNLEMMREFDAKMIYNLHLFNIESLGSIEVEMINSITKTSRITRLQILQEQGIFSIFLPGSEVPSWYSHQKQNNSVSFAVPPLPSQSKIRGLNLCIVYGLRNADKKCATLYPPDAEISNKTKVLKWSYNPIVYGVPQIGEDMLWLSHWRFGTDQLEVGDQVNVSASVTPDFQVKKCGVHLVYEQEDNDTLLNNEEIVQSSSIGFQTLVKKHVLEHPVSRVFDV</sequence>
<evidence type="ECO:0000256" key="7">
    <source>
        <dbReference type="ARBA" id="ARBA00047304"/>
    </source>
</evidence>
<dbReference type="Gene3D" id="3.40.50.300">
    <property type="entry name" value="P-loop containing nucleotide triphosphate hydrolases"/>
    <property type="match status" value="1"/>
</dbReference>
<feature type="domain" description="TIR" evidence="8">
    <location>
        <begin position="17"/>
        <end position="183"/>
    </location>
</feature>
<dbReference type="InterPro" id="IPR055414">
    <property type="entry name" value="LRR_R13L4/SHOC2-like"/>
</dbReference>
<proteinExistence type="predicted"/>
<dbReference type="InterPro" id="IPR000157">
    <property type="entry name" value="TIR_dom"/>
</dbReference>
<keyword evidence="5" id="KW-0611">Plant defense</keyword>
<dbReference type="SUPFAM" id="SSF52540">
    <property type="entry name" value="P-loop containing nucleoside triphosphate hydrolases"/>
    <property type="match status" value="1"/>
</dbReference>
<keyword evidence="4" id="KW-0378">Hydrolase</keyword>
<dbReference type="InterPro" id="IPR042197">
    <property type="entry name" value="Apaf_helical"/>
</dbReference>
<dbReference type="Pfam" id="PF23282">
    <property type="entry name" value="WHD_ROQ1"/>
    <property type="match status" value="1"/>
</dbReference>
<reference evidence="9" key="1">
    <citation type="journal article" date="2021" name="J. Hered.">
        <title>Genome Assembly of Salicaceae Populus deltoides (Eastern Cottonwood) I-69 Based on Nanopore Sequencing and Hi-C Technologies.</title>
        <authorList>
            <person name="Bai S."/>
            <person name="Wu H."/>
            <person name="Zhang J."/>
            <person name="Pan Z."/>
            <person name="Zhao W."/>
            <person name="Li Z."/>
            <person name="Tong C."/>
        </authorList>
    </citation>
    <scope>NUCLEOTIDE SEQUENCE</scope>
    <source>
        <tissue evidence="9">Leaf</tissue>
    </source>
</reference>
<keyword evidence="2" id="KW-0433">Leucine-rich repeat</keyword>
<dbReference type="FunFam" id="3.40.50.10140:FF:000007">
    <property type="entry name" value="Disease resistance protein (TIR-NBS-LRR class)"/>
    <property type="match status" value="1"/>
</dbReference>
<dbReference type="Pfam" id="PF20160">
    <property type="entry name" value="C-JID"/>
    <property type="match status" value="1"/>
</dbReference>
<dbReference type="PROSITE" id="PS50104">
    <property type="entry name" value="TIR"/>
    <property type="match status" value="1"/>
</dbReference>
<evidence type="ECO:0000256" key="1">
    <source>
        <dbReference type="ARBA" id="ARBA00011982"/>
    </source>
</evidence>
<dbReference type="Pfam" id="PF00931">
    <property type="entry name" value="NB-ARC"/>
    <property type="match status" value="1"/>
</dbReference>
<gene>
    <name evidence="9" type="ORF">H0E87_014135</name>
</gene>
<dbReference type="PROSITE" id="PS51450">
    <property type="entry name" value="LRR"/>
    <property type="match status" value="1"/>
</dbReference>
<dbReference type="InterPro" id="IPR044974">
    <property type="entry name" value="Disease_R_plants"/>
</dbReference>
<dbReference type="Pfam" id="PF01582">
    <property type="entry name" value="TIR"/>
    <property type="match status" value="1"/>
</dbReference>
<dbReference type="GO" id="GO:0006952">
    <property type="term" value="P:defense response"/>
    <property type="evidence" value="ECO:0007669"/>
    <property type="project" value="UniProtKB-KW"/>
</dbReference>
<evidence type="ECO:0000256" key="5">
    <source>
        <dbReference type="ARBA" id="ARBA00022821"/>
    </source>
</evidence>
<dbReference type="SUPFAM" id="SSF52200">
    <property type="entry name" value="Toll/Interleukin receptor TIR domain"/>
    <property type="match status" value="1"/>
</dbReference>
<dbReference type="EMBL" id="JACEGQ020000007">
    <property type="protein sequence ID" value="KAH8502713.1"/>
    <property type="molecule type" value="Genomic_DNA"/>
</dbReference>
<dbReference type="GO" id="GO:0051707">
    <property type="term" value="P:response to other organism"/>
    <property type="evidence" value="ECO:0007669"/>
    <property type="project" value="UniProtKB-ARBA"/>
</dbReference>